<dbReference type="InterPro" id="IPR047610">
    <property type="entry name" value="ImuA_translesion"/>
</dbReference>
<dbReference type="AlphaFoldDB" id="A0A2N6CZW0"/>
<organism evidence="2 3">
    <name type="scientific">Sedimenticola selenatireducens</name>
    <dbReference type="NCBI Taxonomy" id="191960"/>
    <lineage>
        <taxon>Bacteria</taxon>
        <taxon>Pseudomonadati</taxon>
        <taxon>Pseudomonadota</taxon>
        <taxon>Gammaproteobacteria</taxon>
        <taxon>Chromatiales</taxon>
        <taxon>Sedimenticolaceae</taxon>
        <taxon>Sedimenticola</taxon>
    </lineage>
</organism>
<dbReference type="Proteomes" id="UP000235015">
    <property type="component" value="Unassembled WGS sequence"/>
</dbReference>
<evidence type="ECO:0000313" key="2">
    <source>
        <dbReference type="EMBL" id="PLX62963.1"/>
    </source>
</evidence>
<dbReference type="InterPro" id="IPR017166">
    <property type="entry name" value="UCP037290"/>
</dbReference>
<dbReference type="NCBIfam" id="NF033429">
    <property type="entry name" value="ImuA_translesion"/>
    <property type="match status" value="1"/>
</dbReference>
<sequence>MILEEILSSVPVWRGDKLLLGHQPKTLSSGYTDLDTLLAGGGWPGAALTELLLDHHGIGELGLLRPLLGKLGQTGKPAVWISPPYIPYAPALRQARISLDSMCWISPDKAGDATWVAEQCLRSGSCGAVLFWPKAINTRILRRLQLAAEQGGCPGFLFRPRAAASQSSPAALRLLLSAQAQ</sequence>
<dbReference type="Gene3D" id="3.40.50.300">
    <property type="entry name" value="P-loop containing nucleotide triphosphate hydrolases"/>
    <property type="match status" value="1"/>
</dbReference>
<name>A0A2N6CZW0_9GAMM</name>
<dbReference type="PIRSF" id="PIRSF037290">
    <property type="entry name" value="UCP037290"/>
    <property type="match status" value="1"/>
</dbReference>
<evidence type="ECO:0008006" key="4">
    <source>
        <dbReference type="Google" id="ProtNLM"/>
    </source>
</evidence>
<comment type="caution">
    <text evidence="2">The sequence shown here is derived from an EMBL/GenBank/DDBJ whole genome shotgun (WGS) entry which is preliminary data.</text>
</comment>
<dbReference type="STRING" id="1111735.GCA_000428045_02922"/>
<dbReference type="SUPFAM" id="SSF52540">
    <property type="entry name" value="P-loop containing nucleoside triphosphate hydrolases"/>
    <property type="match status" value="1"/>
</dbReference>
<dbReference type="PANTHER" id="PTHR35369:SF3">
    <property type="entry name" value="TRANSLESION DNA SYNTHESIS-ASSOCIATED PROTEIN IMUA"/>
    <property type="match status" value="1"/>
</dbReference>
<protein>
    <recommendedName>
        <fullName evidence="4">Translesion DNA synthesis-associated protein ImuA</fullName>
    </recommendedName>
</protein>
<gene>
    <name evidence="2" type="ORF">C0630_02015</name>
</gene>
<accession>A0A2N6CZW0</accession>
<keyword evidence="1" id="KW-0227">DNA damage</keyword>
<evidence type="ECO:0000256" key="1">
    <source>
        <dbReference type="ARBA" id="ARBA00022763"/>
    </source>
</evidence>
<proteinExistence type="predicted"/>
<evidence type="ECO:0000313" key="3">
    <source>
        <dbReference type="Proteomes" id="UP000235015"/>
    </source>
</evidence>
<dbReference type="EMBL" id="PKUN01000002">
    <property type="protein sequence ID" value="PLX62963.1"/>
    <property type="molecule type" value="Genomic_DNA"/>
</dbReference>
<dbReference type="GO" id="GO:0006281">
    <property type="term" value="P:DNA repair"/>
    <property type="evidence" value="ECO:0007669"/>
    <property type="project" value="TreeGrafter"/>
</dbReference>
<dbReference type="InterPro" id="IPR027417">
    <property type="entry name" value="P-loop_NTPase"/>
</dbReference>
<dbReference type="RefSeq" id="WP_273437535.1">
    <property type="nucleotide sequence ID" value="NZ_PKUN01000002.1"/>
</dbReference>
<dbReference type="InterPro" id="IPR050356">
    <property type="entry name" value="SulA_CellDiv_inhibitor"/>
</dbReference>
<dbReference type="PANTHER" id="PTHR35369">
    <property type="entry name" value="BLR3025 PROTEIN-RELATED"/>
    <property type="match status" value="1"/>
</dbReference>
<reference evidence="2 3" key="1">
    <citation type="submission" date="2017-11" db="EMBL/GenBank/DDBJ databases">
        <title>Genome-resolved metagenomics identifies genetic mobility, metabolic interactions, and unexpected diversity in perchlorate-reducing communities.</title>
        <authorList>
            <person name="Barnum T.P."/>
            <person name="Figueroa I.A."/>
            <person name="Carlstrom C.I."/>
            <person name="Lucas L.N."/>
            <person name="Engelbrektson A.L."/>
            <person name="Coates J.D."/>
        </authorList>
    </citation>
    <scope>NUCLEOTIDE SEQUENCE [LARGE SCALE GENOMIC DNA]</scope>
    <source>
        <strain evidence="2">BM301</strain>
    </source>
</reference>